<name>A0A6A5TY82_9PLEO</name>
<dbReference type="InterPro" id="IPR000095">
    <property type="entry name" value="CRIB_dom"/>
</dbReference>
<dbReference type="Proteomes" id="UP000800035">
    <property type="component" value="Unassembled WGS sequence"/>
</dbReference>
<evidence type="ECO:0000259" key="2">
    <source>
        <dbReference type="PROSITE" id="PS50108"/>
    </source>
</evidence>
<feature type="region of interest" description="Disordered" evidence="1">
    <location>
        <begin position="526"/>
        <end position="561"/>
    </location>
</feature>
<feature type="compositionally biased region" description="Basic and acidic residues" evidence="1">
    <location>
        <begin position="321"/>
        <end position="330"/>
    </location>
</feature>
<dbReference type="PROSITE" id="PS50108">
    <property type="entry name" value="CRIB"/>
    <property type="match status" value="1"/>
</dbReference>
<organism evidence="3 4">
    <name type="scientific">Byssothecium circinans</name>
    <dbReference type="NCBI Taxonomy" id="147558"/>
    <lineage>
        <taxon>Eukaryota</taxon>
        <taxon>Fungi</taxon>
        <taxon>Dikarya</taxon>
        <taxon>Ascomycota</taxon>
        <taxon>Pezizomycotina</taxon>
        <taxon>Dothideomycetes</taxon>
        <taxon>Pleosporomycetidae</taxon>
        <taxon>Pleosporales</taxon>
        <taxon>Massarineae</taxon>
        <taxon>Massarinaceae</taxon>
        <taxon>Byssothecium</taxon>
    </lineage>
</organism>
<dbReference type="EMBL" id="ML976989">
    <property type="protein sequence ID" value="KAF1957585.1"/>
    <property type="molecule type" value="Genomic_DNA"/>
</dbReference>
<feature type="region of interest" description="Disordered" evidence="1">
    <location>
        <begin position="230"/>
        <end position="358"/>
    </location>
</feature>
<feature type="domain" description="CRIB" evidence="2">
    <location>
        <begin position="175"/>
        <end position="188"/>
    </location>
</feature>
<dbReference type="OrthoDB" id="24581at2759"/>
<feature type="region of interest" description="Disordered" evidence="1">
    <location>
        <begin position="29"/>
        <end position="93"/>
    </location>
</feature>
<feature type="compositionally biased region" description="Basic and acidic residues" evidence="1">
    <location>
        <begin position="526"/>
        <end position="542"/>
    </location>
</feature>
<dbReference type="AlphaFoldDB" id="A0A6A5TY82"/>
<reference evidence="3" key="1">
    <citation type="journal article" date="2020" name="Stud. Mycol.">
        <title>101 Dothideomycetes genomes: a test case for predicting lifestyles and emergence of pathogens.</title>
        <authorList>
            <person name="Haridas S."/>
            <person name="Albert R."/>
            <person name="Binder M."/>
            <person name="Bloem J."/>
            <person name="Labutti K."/>
            <person name="Salamov A."/>
            <person name="Andreopoulos B."/>
            <person name="Baker S."/>
            <person name="Barry K."/>
            <person name="Bills G."/>
            <person name="Bluhm B."/>
            <person name="Cannon C."/>
            <person name="Castanera R."/>
            <person name="Culley D."/>
            <person name="Daum C."/>
            <person name="Ezra D."/>
            <person name="Gonzalez J."/>
            <person name="Henrissat B."/>
            <person name="Kuo A."/>
            <person name="Liang C."/>
            <person name="Lipzen A."/>
            <person name="Lutzoni F."/>
            <person name="Magnuson J."/>
            <person name="Mondo S."/>
            <person name="Nolan M."/>
            <person name="Ohm R."/>
            <person name="Pangilinan J."/>
            <person name="Park H.-J."/>
            <person name="Ramirez L."/>
            <person name="Alfaro M."/>
            <person name="Sun H."/>
            <person name="Tritt A."/>
            <person name="Yoshinaga Y."/>
            <person name="Zwiers L.-H."/>
            <person name="Turgeon B."/>
            <person name="Goodwin S."/>
            <person name="Spatafora J."/>
            <person name="Crous P."/>
            <person name="Grigoriev I."/>
        </authorList>
    </citation>
    <scope>NUCLEOTIDE SEQUENCE</scope>
    <source>
        <strain evidence="3">CBS 675.92</strain>
    </source>
</reference>
<feature type="compositionally biased region" description="Low complexity" evidence="1">
    <location>
        <begin position="680"/>
        <end position="709"/>
    </location>
</feature>
<feature type="compositionally biased region" description="Low complexity" evidence="1">
    <location>
        <begin position="412"/>
        <end position="434"/>
    </location>
</feature>
<feature type="compositionally biased region" description="Polar residues" evidence="1">
    <location>
        <begin position="452"/>
        <end position="468"/>
    </location>
</feature>
<sequence length="883" mass="96833">MFTLNKSSPLPSSKQSSVDSLVTDISASNSNLWPSLTSDTSSYADVPSPEHSGAHASKRNSVFNLRNRTNTSTSTNSSFVAVTPPNMQSHESTPHRLSQDIRQLAGQSFMEINGAKRSFFGGKKGKRLSGSFASSLHSPESEEVDGGGKRMSVLRKAKRPSNQSGVPVKTFKHRISSPFDFQHLTHTDRHQFAAMQQASKDELVTEYWAARASQAPRRDLTGIKAEDLHGQNFSSDSLGSDGPRPGSALRLKSPASAGTLVEHEPSPSSEQPTGRPPLRSTRSVESFSRPGVNPRTHRHTQSANPPPRMSSRQALTPMNHLPEEATDAHRTNSPPSRRQSGVWDHLAPLSPTSPRGHLPTMMEESDYVGHALTTPDNSAIHAMTPPFSPGLDDVAEEPERFVSPRPAPRPPVKSSRSPKSPSFDNFSFSNPRSPIAKTHSRKPSYPSPKSFCHSSSITRPISQASDTLGSAGLSRKNSIRRAPSTRRTSNTWRVIEESWEDDIDYIYDNALEADCDFDWDRTSLDGSYEDRDRTPEQQDHQRTSASNPYGAQKPPSLEGPIHFQSAQRPTLVVPSVSHLPELESRSASTIDTRGAQTPSDYFNPVAPSLYPSNEAEGFSLNPSLLVPADFKEELSRDEMYEDLLADYDGSDRHFHLLESTQSVASSTRSSNVRSSKRSSYDSSLMSSGHISGSGSWTSGVRRSASSSGSLPDLVHSSRHARRDFNAVVDRLSEQVASFTSFNEDDTEQNEDDETTPPGHGAQQRTFFAEDDERTEHDNCRRGSVEADVKSSLELARQGSTRSSRVPLFHHKYASSDGAAKILTSASQTAPERQSCMKSRQRAASQSTTQPKPREQHFSLFPAPPKKSPLTTPTSPLSPSSNMQ</sequence>
<feature type="compositionally biased region" description="Polar residues" evidence="1">
    <location>
        <begin position="824"/>
        <end position="850"/>
    </location>
</feature>
<evidence type="ECO:0000313" key="4">
    <source>
        <dbReference type="Proteomes" id="UP000800035"/>
    </source>
</evidence>
<feature type="compositionally biased region" description="Basic and acidic residues" evidence="1">
    <location>
        <begin position="773"/>
        <end position="790"/>
    </location>
</feature>
<feature type="compositionally biased region" description="Acidic residues" evidence="1">
    <location>
        <begin position="742"/>
        <end position="754"/>
    </location>
</feature>
<gene>
    <name evidence="3" type="ORF">CC80DRAFT_47780</name>
</gene>
<protein>
    <recommendedName>
        <fullName evidence="2">CRIB domain-containing protein</fullName>
    </recommendedName>
</protein>
<feature type="compositionally biased region" description="Low complexity" evidence="1">
    <location>
        <begin position="867"/>
        <end position="883"/>
    </location>
</feature>
<feature type="region of interest" description="Disordered" evidence="1">
    <location>
        <begin position="738"/>
        <end position="807"/>
    </location>
</feature>
<feature type="region of interest" description="Disordered" evidence="1">
    <location>
        <begin position="1"/>
        <end position="20"/>
    </location>
</feature>
<feature type="compositionally biased region" description="Low complexity" evidence="1">
    <location>
        <begin position="64"/>
        <end position="78"/>
    </location>
</feature>
<evidence type="ECO:0000256" key="1">
    <source>
        <dbReference type="SAM" id="MobiDB-lite"/>
    </source>
</evidence>
<accession>A0A6A5TY82</accession>
<feature type="region of interest" description="Disordered" evidence="1">
    <location>
        <begin position="661"/>
        <end position="714"/>
    </location>
</feature>
<evidence type="ECO:0000313" key="3">
    <source>
        <dbReference type="EMBL" id="KAF1957585.1"/>
    </source>
</evidence>
<keyword evidence="4" id="KW-1185">Reference proteome</keyword>
<proteinExistence type="predicted"/>
<feature type="region of interest" description="Disordered" evidence="1">
    <location>
        <begin position="824"/>
        <end position="883"/>
    </location>
</feature>
<feature type="compositionally biased region" description="Low complexity" evidence="1">
    <location>
        <begin position="661"/>
        <end position="673"/>
    </location>
</feature>
<feature type="region of interest" description="Disordered" evidence="1">
    <location>
        <begin position="130"/>
        <end position="149"/>
    </location>
</feature>
<feature type="compositionally biased region" description="Polar residues" evidence="1">
    <location>
        <begin position="29"/>
        <end position="43"/>
    </location>
</feature>
<feature type="region of interest" description="Disordered" evidence="1">
    <location>
        <begin position="378"/>
        <end position="489"/>
    </location>
</feature>